<proteinExistence type="predicted"/>
<dbReference type="PROSITE" id="PS00062">
    <property type="entry name" value="ALDOKETO_REDUCTASE_2"/>
    <property type="match status" value="1"/>
</dbReference>
<evidence type="ECO:0000313" key="7">
    <source>
        <dbReference type="Proteomes" id="UP000183365"/>
    </source>
</evidence>
<keyword evidence="1" id="KW-0560">Oxidoreductase</keyword>
<dbReference type="AlphaFoldDB" id="A0A1L0AW79"/>
<dbReference type="GO" id="GO:0042180">
    <property type="term" value="P:ketone metabolic process"/>
    <property type="evidence" value="ECO:0007669"/>
    <property type="project" value="EnsemblFungi"/>
</dbReference>
<dbReference type="Proteomes" id="UP000183365">
    <property type="component" value="Unassembled WGS sequence"/>
</dbReference>
<dbReference type="VEuPathDB" id="FungiDB:HGUI_00818"/>
<evidence type="ECO:0000313" key="6">
    <source>
        <dbReference type="EMBL" id="SGZ38618.1"/>
    </source>
</evidence>
<reference evidence="7" key="1">
    <citation type="submission" date="2016-11" db="EMBL/GenBank/DDBJ databases">
        <authorList>
            <person name="Guldener U."/>
        </authorList>
    </citation>
    <scope>NUCLEOTIDE SEQUENCE [LARGE SCALE GENOMIC DNA]</scope>
</reference>
<evidence type="ECO:0000256" key="1">
    <source>
        <dbReference type="ARBA" id="ARBA00023002"/>
    </source>
</evidence>
<dbReference type="PRINTS" id="PR00069">
    <property type="entry name" value="ALDKETRDTASE"/>
</dbReference>
<evidence type="ECO:0000256" key="2">
    <source>
        <dbReference type="PIRSR" id="PIRSR000097-1"/>
    </source>
</evidence>
<evidence type="ECO:0000259" key="5">
    <source>
        <dbReference type="Pfam" id="PF00248"/>
    </source>
</evidence>
<dbReference type="GO" id="GO:0004032">
    <property type="term" value="F:aldose reductase (NADPH) activity"/>
    <property type="evidence" value="ECO:0007669"/>
    <property type="project" value="EnsemblFungi"/>
</dbReference>
<dbReference type="InterPro" id="IPR020471">
    <property type="entry name" value="AKR"/>
</dbReference>
<dbReference type="InterPro" id="IPR036812">
    <property type="entry name" value="NAD(P)_OxRdtase_dom_sf"/>
</dbReference>
<dbReference type="OrthoDB" id="416253at2759"/>
<dbReference type="PIRSF" id="PIRSF000097">
    <property type="entry name" value="AKR"/>
    <property type="match status" value="1"/>
</dbReference>
<dbReference type="GO" id="GO:0051269">
    <property type="term" value="F:alpha-ketoester reductase (NADPH) activity"/>
    <property type="evidence" value="ECO:0007669"/>
    <property type="project" value="EnsemblFungi"/>
</dbReference>
<dbReference type="Gene3D" id="3.20.20.100">
    <property type="entry name" value="NADP-dependent oxidoreductase domain"/>
    <property type="match status" value="1"/>
</dbReference>
<evidence type="ECO:0000256" key="4">
    <source>
        <dbReference type="PIRSR" id="PIRSR000097-3"/>
    </source>
</evidence>
<dbReference type="SUPFAM" id="SSF51430">
    <property type="entry name" value="NAD(P)-linked oxidoreductase"/>
    <property type="match status" value="1"/>
</dbReference>
<sequence>MFKQHFFTLSNGNKIPAPSTIGTGSIYFKSNEEDYNPSLTQFLERSLKELKGVIHIDGADCYKTYPETGDALKKNFKEGWKKREEIWYTDKFDSKGGRSPSPKAHINKALEKLDLEYVDLYLIHHPHVEKSLNLDIVDVWNEFIELQKEGKVKNIGVSNFSVKDIENLVEKTGVKPVVNQIEWNPFLFNQSPGIYKYCQENDILIEAYGPLSPLVNYLKGTDTSSEGAAFKSYLDELAKKYGVTNTVVLLAYTISMNVLPVTTSTKFERIQDAQNFVNDHPDLKLTKEEVERITQLGLKHDASRRYKSWTDHYTEYESQSQKI</sequence>
<dbReference type="PANTHER" id="PTHR11732">
    <property type="entry name" value="ALDO/KETO REDUCTASE"/>
    <property type="match status" value="1"/>
</dbReference>
<organism evidence="6 7">
    <name type="scientific">Hanseniaspora guilliermondii</name>
    <dbReference type="NCBI Taxonomy" id="56406"/>
    <lineage>
        <taxon>Eukaryota</taxon>
        <taxon>Fungi</taxon>
        <taxon>Dikarya</taxon>
        <taxon>Ascomycota</taxon>
        <taxon>Saccharomycotina</taxon>
        <taxon>Saccharomycetes</taxon>
        <taxon>Saccharomycodales</taxon>
        <taxon>Saccharomycodaceae</taxon>
        <taxon>Hanseniaspora</taxon>
    </lineage>
</organism>
<gene>
    <name evidence="6" type="ORF">HGUI_00818</name>
</gene>
<dbReference type="InterPro" id="IPR018170">
    <property type="entry name" value="Aldo/ket_reductase_CS"/>
</dbReference>
<feature type="domain" description="NADP-dependent oxidoreductase" evidence="5">
    <location>
        <begin position="30"/>
        <end position="296"/>
    </location>
</feature>
<dbReference type="Pfam" id="PF00248">
    <property type="entry name" value="Aldo_ket_red"/>
    <property type="match status" value="1"/>
</dbReference>
<feature type="site" description="Lowers pKa of active site Tyr" evidence="4">
    <location>
        <position position="91"/>
    </location>
</feature>
<dbReference type="EMBL" id="FQNF01000010">
    <property type="protein sequence ID" value="SGZ38618.1"/>
    <property type="molecule type" value="Genomic_DNA"/>
</dbReference>
<dbReference type="GO" id="GO:0051268">
    <property type="term" value="F:alpha-keto amide reductase activity"/>
    <property type="evidence" value="ECO:0007669"/>
    <property type="project" value="EnsemblFungi"/>
</dbReference>
<accession>A0A1L0AW79</accession>
<feature type="active site" description="Proton donor" evidence="2">
    <location>
        <position position="62"/>
    </location>
</feature>
<protein>
    <submittedName>
        <fullName evidence="6">Related to NADPH-dependent alpha-keto amide reductase</fullName>
    </submittedName>
</protein>
<evidence type="ECO:0000256" key="3">
    <source>
        <dbReference type="PIRSR" id="PIRSR000097-2"/>
    </source>
</evidence>
<feature type="binding site" evidence="3">
    <location>
        <position position="124"/>
    </location>
    <ligand>
        <name>substrate</name>
    </ligand>
</feature>
<dbReference type="GO" id="GO:0034599">
    <property type="term" value="P:cellular response to oxidative stress"/>
    <property type="evidence" value="ECO:0007669"/>
    <property type="project" value="EnsemblFungi"/>
</dbReference>
<dbReference type="InterPro" id="IPR023210">
    <property type="entry name" value="NADP_OxRdtase_dom"/>
</dbReference>
<name>A0A1L0AW79_9ASCO</name>
<keyword evidence="7" id="KW-1185">Reference proteome</keyword>